<name>A0A5M9QWW2_9GAMM</name>
<dbReference type="EMBL" id="VXKB01000008">
    <property type="protein sequence ID" value="KAA8713033.1"/>
    <property type="molecule type" value="Genomic_DNA"/>
</dbReference>
<dbReference type="RefSeq" id="WP_150385172.1">
    <property type="nucleotide sequence ID" value="NZ_BAAAFS010000007.1"/>
</dbReference>
<evidence type="ECO:0000313" key="2">
    <source>
        <dbReference type="Proteomes" id="UP000322181"/>
    </source>
</evidence>
<organism evidence="1 2">
    <name type="scientific">Morganella psychrotolerans</name>
    <dbReference type="NCBI Taxonomy" id="368603"/>
    <lineage>
        <taxon>Bacteria</taxon>
        <taxon>Pseudomonadati</taxon>
        <taxon>Pseudomonadota</taxon>
        <taxon>Gammaproteobacteria</taxon>
        <taxon>Enterobacterales</taxon>
        <taxon>Morganellaceae</taxon>
        <taxon>Morganella</taxon>
    </lineage>
</organism>
<protein>
    <submittedName>
        <fullName evidence="1">Uncharacterized protein</fullName>
    </submittedName>
</protein>
<sequence length="228" mass="25528">MAIGAFIKGESGVFQVDGENQAINLKNVQRIKLKGGDLKAGTSGKQGYYTEFPTKAHKDTSLIAVDSPTWVRVGGLSSYKENRNGRLSQPLWVDAGDCICYEFGGGGFDWHKSKYGMSIRNKDGIEVFNTNWEMMKILDQFFLSPVENFNYQIPPGKKVAAFMGGGLQGQWGDGAFSSYSCYFMRRNGQTIEFRYKDATIQSGPWEGNELLYYPLFIIIIDVTDYPVP</sequence>
<dbReference type="AlphaFoldDB" id="A0A5M9QWW2"/>
<proteinExistence type="predicted"/>
<gene>
    <name evidence="1" type="ORF">F4V73_18130</name>
</gene>
<dbReference type="Proteomes" id="UP000322181">
    <property type="component" value="Unassembled WGS sequence"/>
</dbReference>
<accession>A0A5M9QWW2</accession>
<evidence type="ECO:0000313" key="1">
    <source>
        <dbReference type="EMBL" id="KAA8713033.1"/>
    </source>
</evidence>
<reference evidence="1 2" key="1">
    <citation type="submission" date="2019-09" db="EMBL/GenBank/DDBJ databases">
        <title>Draft genome sequence of various Type strains from the CCUG.</title>
        <authorList>
            <person name="Pineiro-Iglesias B."/>
            <person name="Tunovic T."/>
            <person name="Unosson C."/>
            <person name="Inganas E."/>
            <person name="Ohlen M."/>
            <person name="Cardew S."/>
            <person name="Jensie-Markopoulos S."/>
            <person name="Salva-Serra F."/>
            <person name="Jaen-Luchoro D."/>
            <person name="Karlsson R."/>
            <person name="Svensson-Stadler L."/>
            <person name="Chun J."/>
            <person name="Moore E."/>
        </authorList>
    </citation>
    <scope>NUCLEOTIDE SEQUENCE [LARGE SCALE GENOMIC DNA]</scope>
    <source>
        <strain evidence="1 2">CCUG 53682T</strain>
    </source>
</reference>
<comment type="caution">
    <text evidence="1">The sequence shown here is derived from an EMBL/GenBank/DDBJ whole genome shotgun (WGS) entry which is preliminary data.</text>
</comment>